<dbReference type="InterPro" id="IPR003598">
    <property type="entry name" value="Ig_sub2"/>
</dbReference>
<organism evidence="7 8">
    <name type="scientific">Pangasianodon hypophthalmus</name>
    <name type="common">Striped catfish</name>
    <name type="synonym">Helicophagus hypophthalmus</name>
    <dbReference type="NCBI Taxonomy" id="310915"/>
    <lineage>
        <taxon>Eukaryota</taxon>
        <taxon>Metazoa</taxon>
        <taxon>Chordata</taxon>
        <taxon>Craniata</taxon>
        <taxon>Vertebrata</taxon>
        <taxon>Euteleostomi</taxon>
        <taxon>Actinopterygii</taxon>
        <taxon>Neopterygii</taxon>
        <taxon>Teleostei</taxon>
        <taxon>Ostariophysi</taxon>
        <taxon>Siluriformes</taxon>
        <taxon>Pangasiidae</taxon>
        <taxon>Pangasianodon</taxon>
    </lineage>
</organism>
<dbReference type="Pfam" id="PF17736">
    <property type="entry name" value="Ig_C17orf99"/>
    <property type="match status" value="1"/>
</dbReference>
<dbReference type="PROSITE" id="PS50835">
    <property type="entry name" value="IG_LIKE"/>
    <property type="match status" value="4"/>
</dbReference>
<gene>
    <name evidence="7" type="ORF">PHYPO_G00110040</name>
</gene>
<comment type="caution">
    <text evidence="7">The sequence shown here is derived from an EMBL/GenBank/DDBJ whole genome shotgun (WGS) entry which is preliminary data.</text>
</comment>
<dbReference type="SMART" id="SM00408">
    <property type="entry name" value="IGc2"/>
    <property type="match status" value="2"/>
</dbReference>
<feature type="chain" id="PRO_5024372845" description="Ig-like domain-containing protein" evidence="5">
    <location>
        <begin position="25"/>
        <end position="653"/>
    </location>
</feature>
<accession>A0A5N5Q003</accession>
<keyword evidence="4" id="KW-0472">Membrane</keyword>
<feature type="domain" description="Ig-like" evidence="6">
    <location>
        <begin position="410"/>
        <end position="495"/>
    </location>
</feature>
<dbReference type="GO" id="GO:0004888">
    <property type="term" value="F:transmembrane signaling receptor activity"/>
    <property type="evidence" value="ECO:0007669"/>
    <property type="project" value="TreeGrafter"/>
</dbReference>
<dbReference type="InterPro" id="IPR003599">
    <property type="entry name" value="Ig_sub"/>
</dbReference>
<evidence type="ECO:0000256" key="4">
    <source>
        <dbReference type="SAM" id="Phobius"/>
    </source>
</evidence>
<dbReference type="InterPro" id="IPR013098">
    <property type="entry name" value="Ig_I-set"/>
</dbReference>
<dbReference type="PANTHER" id="PTHR11481">
    <property type="entry name" value="IMMUNOGLOBULIN FC RECEPTOR"/>
    <property type="match status" value="1"/>
</dbReference>
<dbReference type="InterPro" id="IPR013783">
    <property type="entry name" value="Ig-like_fold"/>
</dbReference>
<evidence type="ECO:0000256" key="5">
    <source>
        <dbReference type="SAM" id="SignalP"/>
    </source>
</evidence>
<dbReference type="Proteomes" id="UP000327468">
    <property type="component" value="Chromosome 2"/>
</dbReference>
<dbReference type="Gene3D" id="2.60.40.10">
    <property type="entry name" value="Immunoglobulins"/>
    <property type="match status" value="4"/>
</dbReference>
<feature type="domain" description="Ig-like" evidence="6">
    <location>
        <begin position="230"/>
        <end position="309"/>
    </location>
</feature>
<dbReference type="Pfam" id="PF07679">
    <property type="entry name" value="I-set"/>
    <property type="match status" value="1"/>
</dbReference>
<keyword evidence="1 5" id="KW-0732">Signal</keyword>
<dbReference type="EMBL" id="VFJC01000003">
    <property type="protein sequence ID" value="KAB5584658.1"/>
    <property type="molecule type" value="Genomic_DNA"/>
</dbReference>
<evidence type="ECO:0000259" key="6">
    <source>
        <dbReference type="PROSITE" id="PS50835"/>
    </source>
</evidence>
<evidence type="ECO:0000256" key="2">
    <source>
        <dbReference type="ARBA" id="ARBA00023157"/>
    </source>
</evidence>
<dbReference type="SMART" id="SM00409">
    <property type="entry name" value="IG"/>
    <property type="match status" value="6"/>
</dbReference>
<protein>
    <recommendedName>
        <fullName evidence="6">Ig-like domain-containing protein</fullName>
    </recommendedName>
</protein>
<dbReference type="GO" id="GO:0006955">
    <property type="term" value="P:immune response"/>
    <property type="evidence" value="ECO:0007669"/>
    <property type="project" value="TreeGrafter"/>
</dbReference>
<proteinExistence type="predicted"/>
<dbReference type="Pfam" id="PF13895">
    <property type="entry name" value="Ig_2"/>
    <property type="match status" value="2"/>
</dbReference>
<dbReference type="InterPro" id="IPR050488">
    <property type="entry name" value="Ig_Fc_receptor"/>
</dbReference>
<evidence type="ECO:0000313" key="7">
    <source>
        <dbReference type="EMBL" id="KAB5584658.1"/>
    </source>
</evidence>
<reference evidence="7 8" key="1">
    <citation type="submission" date="2019-06" db="EMBL/GenBank/DDBJ databases">
        <title>A chromosome-scale genome assembly of the striped catfish, Pangasianodon hypophthalmus.</title>
        <authorList>
            <person name="Wen M."/>
            <person name="Zahm M."/>
            <person name="Roques C."/>
            <person name="Cabau C."/>
            <person name="Klopp C."/>
            <person name="Donnadieu C."/>
            <person name="Jouanno E."/>
            <person name="Avarre J.-C."/>
            <person name="Campet M."/>
            <person name="Ha T.T.T."/>
            <person name="Dugue R."/>
            <person name="Lampietro C."/>
            <person name="Louis A."/>
            <person name="Herpin A."/>
            <person name="Echchiki A."/>
            <person name="Berthelot C."/>
            <person name="Parey E."/>
            <person name="Roest-Crollius H."/>
            <person name="Braasch I."/>
            <person name="Postlethwait J."/>
            <person name="Bobe J."/>
            <person name="Montfort J."/>
            <person name="Bouchez O."/>
            <person name="Begum T."/>
            <person name="Schartl M."/>
            <person name="Guiguen Y."/>
        </authorList>
    </citation>
    <scope>NUCLEOTIDE SEQUENCE [LARGE SCALE GENOMIC DNA]</scope>
    <source>
        <strain evidence="7 8">Indonesia</strain>
        <tissue evidence="7">Blood</tissue>
    </source>
</reference>
<dbReference type="PANTHER" id="PTHR11481:SF125">
    <property type="entry name" value="PLATELET ENDOTHELIAL CELL ADHESION MOLECULE-LIKE ISOFORM X1"/>
    <property type="match status" value="1"/>
</dbReference>
<keyword evidence="8" id="KW-1185">Reference proteome</keyword>
<evidence type="ECO:0000256" key="1">
    <source>
        <dbReference type="ARBA" id="ARBA00022729"/>
    </source>
</evidence>
<feature type="transmembrane region" description="Helical" evidence="4">
    <location>
        <begin position="602"/>
        <end position="623"/>
    </location>
</feature>
<dbReference type="InterPro" id="IPR007110">
    <property type="entry name" value="Ig-like_dom"/>
</dbReference>
<dbReference type="AlphaFoldDB" id="A0A5N5Q003"/>
<sequence length="653" mass="72172">MWTIRCPRLLLHLFLLTFVSITCTRTESAFVLRTVTLYVKPAKTVERGSELTLICVAKVAHSGSNSPLLQFSFFKDFIKHNTIHIAQTNTSDQVTYTIPKARASHTGTYQCDVRVMDQYKESSTEEIIVKGLQIPVLSVDKRYVTEGNTVMVTCSAKEESGELTFSIKDGSKEIYLGRSTSGEVQKDYSHMSVGTARLSCSYFINLGSRMLSSNDSNVVSVVVKDLDFTPTITVLPSTEVIEGDSVHITCRVEGKNYSSSLLSLSKGSKLLKTGKNLEYKTIVLAADSGKYECSATVNNVEKNVYANLTVKELFSRPVLNITPAEVFERQQFTVTCTSSEFASERIGRHDVKYSIYRSNQELSLNSIDGTYRAMAHTETNGNYTCKAHVNDTIKWSRSMFFTAKVLVSRPTITVLGEVVLGQPFQIECSSENGSFPITYILKQNQMTLSKTSVSEPLQKAIFAASIQSEKEIGQFTCEAQNNGVDSARTSDALLAPVTVPVEKPILMTLPVAADITEDHEVQFHCIVTKGTPPISFKWYQDENQHPVHTVTVMKNHSAYSISSMKSVNEGRYSCGALNGAGQEEVSDSVLVTVRMARWKKGLIVGTCLLCVTGLVLAVLVMYYRAKRGKREATVKLSVKPAIPKNDDSVISYP</sequence>
<dbReference type="SUPFAM" id="SSF48726">
    <property type="entry name" value="Immunoglobulin"/>
    <property type="match status" value="3"/>
</dbReference>
<keyword evidence="2" id="KW-1015">Disulfide bond</keyword>
<feature type="domain" description="Ig-like" evidence="6">
    <location>
        <begin position="504"/>
        <end position="592"/>
    </location>
</feature>
<name>A0A5N5Q003_PANHP</name>
<keyword evidence="4" id="KW-1133">Transmembrane helix</keyword>
<dbReference type="PIRSF" id="PIRSF000615">
    <property type="entry name" value="TyrPK_CSF1-R"/>
    <property type="match status" value="1"/>
</dbReference>
<feature type="domain" description="Ig-like" evidence="6">
    <location>
        <begin position="33"/>
        <end position="128"/>
    </location>
</feature>
<feature type="signal peptide" evidence="5">
    <location>
        <begin position="1"/>
        <end position="24"/>
    </location>
</feature>
<dbReference type="InterPro" id="IPR040878">
    <property type="entry name" value="IL-40-like_Ig"/>
</dbReference>
<evidence type="ECO:0000313" key="8">
    <source>
        <dbReference type="Proteomes" id="UP000327468"/>
    </source>
</evidence>
<keyword evidence="4" id="KW-0812">Transmembrane</keyword>
<dbReference type="GO" id="GO:0098742">
    <property type="term" value="P:cell-cell adhesion via plasma-membrane adhesion molecules"/>
    <property type="evidence" value="ECO:0007669"/>
    <property type="project" value="TreeGrafter"/>
</dbReference>
<dbReference type="GO" id="GO:0009897">
    <property type="term" value="C:external side of plasma membrane"/>
    <property type="evidence" value="ECO:0007669"/>
    <property type="project" value="TreeGrafter"/>
</dbReference>
<keyword evidence="3" id="KW-0325">Glycoprotein</keyword>
<dbReference type="InterPro" id="IPR036179">
    <property type="entry name" value="Ig-like_dom_sf"/>
</dbReference>
<dbReference type="GO" id="GO:0007166">
    <property type="term" value="P:cell surface receptor signaling pathway"/>
    <property type="evidence" value="ECO:0007669"/>
    <property type="project" value="TreeGrafter"/>
</dbReference>
<evidence type="ECO:0000256" key="3">
    <source>
        <dbReference type="ARBA" id="ARBA00023180"/>
    </source>
</evidence>